<dbReference type="GO" id="GO:0004073">
    <property type="term" value="F:aspartate-semialdehyde dehydrogenase activity"/>
    <property type="evidence" value="ECO:0007669"/>
    <property type="project" value="UniProtKB-EC"/>
</dbReference>
<evidence type="ECO:0000256" key="2">
    <source>
        <dbReference type="PIRSR" id="PIRSR000148-1"/>
    </source>
</evidence>
<organism evidence="4 5">
    <name type="scientific">Frankia canadensis</name>
    <dbReference type="NCBI Taxonomy" id="1836972"/>
    <lineage>
        <taxon>Bacteria</taxon>
        <taxon>Bacillati</taxon>
        <taxon>Actinomycetota</taxon>
        <taxon>Actinomycetes</taxon>
        <taxon>Frankiales</taxon>
        <taxon>Frankiaceae</taxon>
        <taxon>Frankia</taxon>
    </lineage>
</organism>
<accession>A0A2I2KLF7</accession>
<dbReference type="Proteomes" id="UP000234331">
    <property type="component" value="Unassembled WGS sequence"/>
</dbReference>
<dbReference type="PIRSF" id="PIRSF000148">
    <property type="entry name" value="ASA_dh"/>
    <property type="match status" value="1"/>
</dbReference>
<feature type="active site" description="Acyl-thioester intermediate" evidence="2">
    <location>
        <position position="133"/>
    </location>
</feature>
<evidence type="ECO:0000313" key="4">
    <source>
        <dbReference type="EMBL" id="SNQ46508.1"/>
    </source>
</evidence>
<dbReference type="SUPFAM" id="SSF55347">
    <property type="entry name" value="Glyceraldehyde-3-phosphate dehydrogenase-like, C-terminal domain"/>
    <property type="match status" value="1"/>
</dbReference>
<evidence type="ECO:0000256" key="1">
    <source>
        <dbReference type="ARBA" id="ARBA00010584"/>
    </source>
</evidence>
<reference evidence="4 5" key="1">
    <citation type="submission" date="2017-06" db="EMBL/GenBank/DDBJ databases">
        <authorList>
            <person name="Kim H.J."/>
            <person name="Triplett B.A."/>
        </authorList>
    </citation>
    <scope>NUCLEOTIDE SEQUENCE [LARGE SCALE GENOMIC DNA]</scope>
    <source>
        <strain evidence="4">FRACA_ARgP5</strain>
    </source>
</reference>
<dbReference type="Gene3D" id="3.40.50.720">
    <property type="entry name" value="NAD(P)-binding Rossmann-like Domain"/>
    <property type="match status" value="1"/>
</dbReference>
<feature type="active site" description="Proton acceptor" evidence="2">
    <location>
        <position position="252"/>
    </location>
</feature>
<dbReference type="Pfam" id="PF02774">
    <property type="entry name" value="Semialdhyde_dhC"/>
    <property type="match status" value="1"/>
</dbReference>
<keyword evidence="5" id="KW-1185">Reference proteome</keyword>
<keyword evidence="4" id="KW-0560">Oxidoreductase</keyword>
<dbReference type="EMBL" id="FZMO01000049">
    <property type="protein sequence ID" value="SNQ46508.1"/>
    <property type="molecule type" value="Genomic_DNA"/>
</dbReference>
<comment type="similarity">
    <text evidence="1">Belongs to the aspartate-semialdehyde dehydrogenase family.</text>
</comment>
<dbReference type="PANTHER" id="PTHR46278:SF2">
    <property type="entry name" value="ASPARTATE-SEMIALDEHYDE DEHYDROGENASE"/>
    <property type="match status" value="1"/>
</dbReference>
<dbReference type="SMART" id="SM00859">
    <property type="entry name" value="Semialdhyde_dh"/>
    <property type="match status" value="1"/>
</dbReference>
<dbReference type="InterPro" id="IPR000534">
    <property type="entry name" value="Semialdehyde_DH_NAD-bd"/>
</dbReference>
<dbReference type="CDD" id="cd18131">
    <property type="entry name" value="ASADH_C_bac_euk_like"/>
    <property type="match status" value="1"/>
</dbReference>
<feature type="domain" description="Semialdehyde dehydrogenase NAD-binding" evidence="3">
    <location>
        <begin position="2"/>
        <end position="122"/>
    </location>
</feature>
<evidence type="ECO:0000313" key="5">
    <source>
        <dbReference type="Proteomes" id="UP000234331"/>
    </source>
</evidence>
<dbReference type="InterPro" id="IPR012280">
    <property type="entry name" value="Semialdhyde_DH_dimer_dom"/>
</dbReference>
<dbReference type="GO" id="GO:0051287">
    <property type="term" value="F:NAD binding"/>
    <property type="evidence" value="ECO:0007669"/>
    <property type="project" value="InterPro"/>
</dbReference>
<proteinExistence type="inferred from homology"/>
<dbReference type="GO" id="GO:0046983">
    <property type="term" value="F:protein dimerization activity"/>
    <property type="evidence" value="ECO:0007669"/>
    <property type="project" value="InterPro"/>
</dbReference>
<name>A0A2I2KLF7_9ACTN</name>
<dbReference type="AlphaFoldDB" id="A0A2I2KLF7"/>
<dbReference type="PANTHER" id="PTHR46278">
    <property type="entry name" value="DEHYDROGENASE, PUTATIVE-RELATED"/>
    <property type="match status" value="1"/>
</dbReference>
<evidence type="ECO:0000259" key="3">
    <source>
        <dbReference type="SMART" id="SM00859"/>
    </source>
</evidence>
<dbReference type="InterPro" id="IPR036291">
    <property type="entry name" value="NAD(P)-bd_dom_sf"/>
</dbReference>
<dbReference type="RefSeq" id="WP_101830518.1">
    <property type="nucleotide sequence ID" value="NZ_FZMO01000049.1"/>
</dbReference>
<dbReference type="Pfam" id="PF01118">
    <property type="entry name" value="Semialdhyde_dh"/>
    <property type="match status" value="1"/>
</dbReference>
<dbReference type="OrthoDB" id="9805684at2"/>
<dbReference type="GO" id="GO:0008652">
    <property type="term" value="P:amino acid biosynthetic process"/>
    <property type="evidence" value="ECO:0007669"/>
    <property type="project" value="InterPro"/>
</dbReference>
<dbReference type="NCBIfam" id="NF011456">
    <property type="entry name" value="PRK14874.1"/>
    <property type="match status" value="1"/>
</dbReference>
<protein>
    <submittedName>
        <fullName evidence="4">Aspartate-semialdehyde dehydrogenase 2</fullName>
        <ecNumber evidence="4">1.2.1.11</ecNumber>
    </submittedName>
</protein>
<dbReference type="EC" id="1.2.1.11" evidence="4"/>
<gene>
    <name evidence="4" type="primary">asd</name>
    <name evidence="4" type="ORF">FRACA_1420009</name>
</gene>
<sequence length="349" mass="36116">MDIAVIGATGVVGKQCLELLDSGALAGLGRVVPVASAGSAGRDLAAEYGLSLKVDEVVALDDFDPSGLDLAIFSAGAPISRELGPVVAAAGALVVDNSSAFRMDDDIPLVVPQVNPQTMATRPARGIASVPNCSTIQLVRALHPLRALGELERLIVATYQAASGGGLRGLDELAATSRAILDRAQSTGPSAGASGRFGQPLAFSLVPEIGLRDDDGISHEEHKLRREPRKILGLPGLRVAATAVRVPVVNGHAEAVHVTFDRPVDARDALDVLRAAPGLRIYGADDGYPMPRQVCASPESSALVHVGRVRADPDDPCSLLLWVVADNLVVGAALTALEIARLAAESSWA</sequence>
<dbReference type="Gene3D" id="3.30.360.10">
    <property type="entry name" value="Dihydrodipicolinate Reductase, domain 2"/>
    <property type="match status" value="1"/>
</dbReference>
<dbReference type="SUPFAM" id="SSF51735">
    <property type="entry name" value="NAD(P)-binding Rossmann-fold domains"/>
    <property type="match status" value="1"/>
</dbReference>